<name>A0AAD7BHI3_9AGAR</name>
<organism evidence="2 3">
    <name type="scientific">Roridomyces roridus</name>
    <dbReference type="NCBI Taxonomy" id="1738132"/>
    <lineage>
        <taxon>Eukaryota</taxon>
        <taxon>Fungi</taxon>
        <taxon>Dikarya</taxon>
        <taxon>Basidiomycota</taxon>
        <taxon>Agaricomycotina</taxon>
        <taxon>Agaricomycetes</taxon>
        <taxon>Agaricomycetidae</taxon>
        <taxon>Agaricales</taxon>
        <taxon>Marasmiineae</taxon>
        <taxon>Mycenaceae</taxon>
        <taxon>Roridomyces</taxon>
    </lineage>
</organism>
<keyword evidence="3" id="KW-1185">Reference proteome</keyword>
<dbReference type="Proteomes" id="UP001221142">
    <property type="component" value="Unassembled WGS sequence"/>
</dbReference>
<gene>
    <name evidence="2" type="ORF">FB45DRAFT_1032536</name>
</gene>
<proteinExistence type="predicted"/>
<protein>
    <submittedName>
        <fullName evidence="2">Uncharacterized protein</fullName>
    </submittedName>
</protein>
<dbReference type="EMBL" id="JARKIF010000016">
    <property type="protein sequence ID" value="KAJ7621280.1"/>
    <property type="molecule type" value="Genomic_DNA"/>
</dbReference>
<reference evidence="2" key="1">
    <citation type="submission" date="2023-03" db="EMBL/GenBank/DDBJ databases">
        <title>Massive genome expansion in bonnet fungi (Mycena s.s.) driven by repeated elements and novel gene families across ecological guilds.</title>
        <authorList>
            <consortium name="Lawrence Berkeley National Laboratory"/>
            <person name="Harder C.B."/>
            <person name="Miyauchi S."/>
            <person name="Viragh M."/>
            <person name="Kuo A."/>
            <person name="Thoen E."/>
            <person name="Andreopoulos B."/>
            <person name="Lu D."/>
            <person name="Skrede I."/>
            <person name="Drula E."/>
            <person name="Henrissat B."/>
            <person name="Morin E."/>
            <person name="Kohler A."/>
            <person name="Barry K."/>
            <person name="LaButti K."/>
            <person name="Morin E."/>
            <person name="Salamov A."/>
            <person name="Lipzen A."/>
            <person name="Mereny Z."/>
            <person name="Hegedus B."/>
            <person name="Baldrian P."/>
            <person name="Stursova M."/>
            <person name="Weitz H."/>
            <person name="Taylor A."/>
            <person name="Grigoriev I.V."/>
            <person name="Nagy L.G."/>
            <person name="Martin F."/>
            <person name="Kauserud H."/>
        </authorList>
    </citation>
    <scope>NUCLEOTIDE SEQUENCE</scope>
    <source>
        <strain evidence="2">9284</strain>
    </source>
</reference>
<comment type="caution">
    <text evidence="2">The sequence shown here is derived from an EMBL/GenBank/DDBJ whole genome shotgun (WGS) entry which is preliminary data.</text>
</comment>
<accession>A0AAD7BHI3</accession>
<evidence type="ECO:0000256" key="1">
    <source>
        <dbReference type="SAM" id="MobiDB-lite"/>
    </source>
</evidence>
<dbReference type="AlphaFoldDB" id="A0AAD7BHI3"/>
<feature type="compositionally biased region" description="Basic residues" evidence="1">
    <location>
        <begin position="113"/>
        <end position="122"/>
    </location>
</feature>
<evidence type="ECO:0000313" key="3">
    <source>
        <dbReference type="Proteomes" id="UP001221142"/>
    </source>
</evidence>
<feature type="region of interest" description="Disordered" evidence="1">
    <location>
        <begin position="108"/>
        <end position="129"/>
    </location>
</feature>
<evidence type="ECO:0000313" key="2">
    <source>
        <dbReference type="EMBL" id="KAJ7621280.1"/>
    </source>
</evidence>
<sequence>MVAAGYGQVLCCVVATVILTLKRNTSLTVIKDAGLLAFGERWAAEGRYASIIFDYRFFGGSGGTPRNFVSLPSNERITKPFFAGHDSNPLQPDRFINNGERLERSHRLPAGARRSRAGRRHGSFANVGW</sequence>